<organism evidence="10 11">
    <name type="scientific">Ascosphaera apis ARSEF 7405</name>
    <dbReference type="NCBI Taxonomy" id="392613"/>
    <lineage>
        <taxon>Eukaryota</taxon>
        <taxon>Fungi</taxon>
        <taxon>Dikarya</taxon>
        <taxon>Ascomycota</taxon>
        <taxon>Pezizomycotina</taxon>
        <taxon>Eurotiomycetes</taxon>
        <taxon>Eurotiomycetidae</taxon>
        <taxon>Onygenales</taxon>
        <taxon>Ascosphaeraceae</taxon>
        <taxon>Ascosphaera</taxon>
    </lineage>
</organism>
<evidence type="ECO:0000313" key="10">
    <source>
        <dbReference type="EMBL" id="KZZ93021.1"/>
    </source>
</evidence>
<comment type="similarity">
    <text evidence="2">Belongs to the major facilitator superfamily. Monocarboxylate porter (TC 2.A.1.13) family.</text>
</comment>
<dbReference type="PROSITE" id="PS50850">
    <property type="entry name" value="MFS"/>
    <property type="match status" value="1"/>
</dbReference>
<dbReference type="InterPro" id="IPR036259">
    <property type="entry name" value="MFS_trans_sf"/>
</dbReference>
<dbReference type="PANTHER" id="PTHR11360">
    <property type="entry name" value="MONOCARBOXYLATE TRANSPORTER"/>
    <property type="match status" value="1"/>
</dbReference>
<name>A0A167ZRZ3_9EURO</name>
<comment type="caution">
    <text evidence="10">The sequence shown here is derived from an EMBL/GenBank/DDBJ whole genome shotgun (WGS) entry which is preliminary data.</text>
</comment>
<feature type="transmembrane region" description="Helical" evidence="8">
    <location>
        <begin position="287"/>
        <end position="305"/>
    </location>
</feature>
<feature type="transmembrane region" description="Helical" evidence="8">
    <location>
        <begin position="144"/>
        <end position="164"/>
    </location>
</feature>
<evidence type="ECO:0000313" key="11">
    <source>
        <dbReference type="Proteomes" id="UP000242877"/>
    </source>
</evidence>
<feature type="transmembrane region" description="Helical" evidence="8">
    <location>
        <begin position="253"/>
        <end position="275"/>
    </location>
</feature>
<feature type="transmembrane region" description="Helical" evidence="8">
    <location>
        <begin position="49"/>
        <end position="73"/>
    </location>
</feature>
<evidence type="ECO:0000256" key="6">
    <source>
        <dbReference type="ARBA" id="ARBA00023136"/>
    </source>
</evidence>
<feature type="transmembrane region" description="Helical" evidence="8">
    <location>
        <begin position="317"/>
        <end position="335"/>
    </location>
</feature>
<keyword evidence="3" id="KW-0813">Transport</keyword>
<dbReference type="Pfam" id="PF07690">
    <property type="entry name" value="MFS_1"/>
    <property type="match status" value="1"/>
</dbReference>
<feature type="transmembrane region" description="Helical" evidence="8">
    <location>
        <begin position="412"/>
        <end position="431"/>
    </location>
</feature>
<proteinExistence type="inferred from homology"/>
<dbReference type="InterPro" id="IPR020846">
    <property type="entry name" value="MFS_dom"/>
</dbReference>
<feature type="compositionally biased region" description="Basic and acidic residues" evidence="7">
    <location>
        <begin position="1"/>
        <end position="24"/>
    </location>
</feature>
<feature type="transmembrane region" description="Helical" evidence="8">
    <location>
        <begin position="381"/>
        <end position="400"/>
    </location>
</feature>
<evidence type="ECO:0000256" key="8">
    <source>
        <dbReference type="SAM" id="Phobius"/>
    </source>
</evidence>
<comment type="subcellular location">
    <subcellularLocation>
        <location evidence="1">Membrane</location>
        <topology evidence="1">Multi-pass membrane protein</topology>
    </subcellularLocation>
</comment>
<keyword evidence="6 8" id="KW-0472">Membrane</keyword>
<evidence type="ECO:0000256" key="5">
    <source>
        <dbReference type="ARBA" id="ARBA00022989"/>
    </source>
</evidence>
<dbReference type="PANTHER" id="PTHR11360:SF224">
    <property type="entry name" value="MAJOR FACILITATOR SUPERFAMILY (MFS) PROFILE DOMAIN-CONTAINING PROTEIN-RELATED"/>
    <property type="match status" value="1"/>
</dbReference>
<feature type="transmembrane region" description="Helical" evidence="8">
    <location>
        <begin position="341"/>
        <end position="360"/>
    </location>
</feature>
<dbReference type="GO" id="GO:0016020">
    <property type="term" value="C:membrane"/>
    <property type="evidence" value="ECO:0007669"/>
    <property type="project" value="UniProtKB-SubCell"/>
</dbReference>
<dbReference type="InterPro" id="IPR050327">
    <property type="entry name" value="Proton-linked_MCT"/>
</dbReference>
<feature type="transmembrane region" description="Helical" evidence="8">
    <location>
        <begin position="119"/>
        <end position="138"/>
    </location>
</feature>
<dbReference type="EMBL" id="AZGZ01000009">
    <property type="protein sequence ID" value="KZZ93021.1"/>
    <property type="molecule type" value="Genomic_DNA"/>
</dbReference>
<evidence type="ECO:0000256" key="7">
    <source>
        <dbReference type="SAM" id="MobiDB-lite"/>
    </source>
</evidence>
<gene>
    <name evidence="10" type="ORF">AAP_02487</name>
</gene>
<evidence type="ECO:0000259" key="9">
    <source>
        <dbReference type="PROSITE" id="PS50850"/>
    </source>
</evidence>
<reference evidence="10 11" key="1">
    <citation type="journal article" date="2016" name="Genome Biol. Evol.">
        <title>Divergent and convergent evolution of fungal pathogenicity.</title>
        <authorList>
            <person name="Shang Y."/>
            <person name="Xiao G."/>
            <person name="Zheng P."/>
            <person name="Cen K."/>
            <person name="Zhan S."/>
            <person name="Wang C."/>
        </authorList>
    </citation>
    <scope>NUCLEOTIDE SEQUENCE [LARGE SCALE GENOMIC DNA]</scope>
    <source>
        <strain evidence="10 11">ARSEF 7405</strain>
    </source>
</reference>
<protein>
    <submittedName>
        <fullName evidence="10">Riboflavin transporter MCH5</fullName>
    </submittedName>
</protein>
<feature type="transmembrane region" description="Helical" evidence="8">
    <location>
        <begin position="176"/>
        <end position="196"/>
    </location>
</feature>
<keyword evidence="4 8" id="KW-0812">Transmembrane</keyword>
<evidence type="ECO:0000256" key="4">
    <source>
        <dbReference type="ARBA" id="ARBA00022692"/>
    </source>
</evidence>
<feature type="transmembrane region" description="Helical" evidence="8">
    <location>
        <begin position="208"/>
        <end position="228"/>
    </location>
</feature>
<dbReference type="InterPro" id="IPR011701">
    <property type="entry name" value="MFS"/>
</dbReference>
<keyword evidence="11" id="KW-1185">Reference proteome</keyword>
<sequence length="442" mass="48375">MTTPTEEKLYLEANRSDEESDGTRVPEQINDQQPPSQEIGPAPDGGAEAWLVVLGGFLAMFCSFGWVNCMGVFQDYYQTHQLKEYPSSTISWISSLESCLMFITGPFCGTIFDLYGTRVLILVGSLMHVFGLMMASISHEYYQFLLAQGVCSALGAGFLFWPTMNCVQTWFARRRALAIGIAVSGSGLGGVCFPIAVERMIAEIGFAWAMRTCAFIILALCVVINLTVKSRIPPLKRKFSLLSYITPLKELPFFLTTFGVFLFGFGLFIPFNYIILFGKRWGMSQNLAKYLSSILNSASIFGRIIPGALADKLGRYNVMIVVCFLCSIWTLALWIPANTNALVILYAVLYGFCSGAFVSLPPALIGQISEIRDIGTRTGTLFFFTAIGALTGNPIGGALVDDPLHSSYWKLQVFAGVMMAAGGVSILLARISKAGPNIMKVF</sequence>
<dbReference type="GO" id="GO:0022857">
    <property type="term" value="F:transmembrane transporter activity"/>
    <property type="evidence" value="ECO:0007669"/>
    <property type="project" value="InterPro"/>
</dbReference>
<evidence type="ECO:0000256" key="3">
    <source>
        <dbReference type="ARBA" id="ARBA00022448"/>
    </source>
</evidence>
<feature type="region of interest" description="Disordered" evidence="7">
    <location>
        <begin position="1"/>
        <end position="41"/>
    </location>
</feature>
<evidence type="ECO:0000256" key="2">
    <source>
        <dbReference type="ARBA" id="ARBA00006727"/>
    </source>
</evidence>
<dbReference type="AlphaFoldDB" id="A0A167ZRZ3"/>
<dbReference type="SUPFAM" id="SSF103473">
    <property type="entry name" value="MFS general substrate transporter"/>
    <property type="match status" value="1"/>
</dbReference>
<feature type="domain" description="Major facilitator superfamily (MFS) profile" evidence="9">
    <location>
        <begin position="252"/>
        <end position="442"/>
    </location>
</feature>
<keyword evidence="5 8" id="KW-1133">Transmembrane helix</keyword>
<dbReference type="CDD" id="cd17352">
    <property type="entry name" value="MFS_MCT_SLC16"/>
    <property type="match status" value="1"/>
</dbReference>
<dbReference type="Proteomes" id="UP000242877">
    <property type="component" value="Unassembled WGS sequence"/>
</dbReference>
<evidence type="ECO:0000256" key="1">
    <source>
        <dbReference type="ARBA" id="ARBA00004141"/>
    </source>
</evidence>
<dbReference type="VEuPathDB" id="FungiDB:AAP_02487"/>
<dbReference type="OrthoDB" id="5667at2759"/>
<accession>A0A167ZRZ3</accession>
<dbReference type="Gene3D" id="1.20.1250.20">
    <property type="entry name" value="MFS general substrate transporter like domains"/>
    <property type="match status" value="2"/>
</dbReference>